<accession>A0AAD5EEA6</accession>
<evidence type="ECO:0000313" key="3">
    <source>
        <dbReference type="Proteomes" id="UP001206595"/>
    </source>
</evidence>
<name>A0AAD5EEA6_UMBRA</name>
<dbReference type="RefSeq" id="XP_051446831.1">
    <property type="nucleotide sequence ID" value="XM_051584549.1"/>
</dbReference>
<feature type="transmembrane region" description="Helical" evidence="1">
    <location>
        <begin position="157"/>
        <end position="179"/>
    </location>
</feature>
<dbReference type="GeneID" id="75909899"/>
<gene>
    <name evidence="2" type="ORF">K450DRAFT_197568</name>
</gene>
<organism evidence="2 3">
    <name type="scientific">Umbelopsis ramanniana AG</name>
    <dbReference type="NCBI Taxonomy" id="1314678"/>
    <lineage>
        <taxon>Eukaryota</taxon>
        <taxon>Fungi</taxon>
        <taxon>Fungi incertae sedis</taxon>
        <taxon>Mucoromycota</taxon>
        <taxon>Mucoromycotina</taxon>
        <taxon>Umbelopsidomycetes</taxon>
        <taxon>Umbelopsidales</taxon>
        <taxon>Umbelopsidaceae</taxon>
        <taxon>Umbelopsis</taxon>
    </lineage>
</organism>
<evidence type="ECO:0008006" key="4">
    <source>
        <dbReference type="Google" id="ProtNLM"/>
    </source>
</evidence>
<feature type="transmembrane region" description="Helical" evidence="1">
    <location>
        <begin position="199"/>
        <end position="219"/>
    </location>
</feature>
<keyword evidence="1" id="KW-0472">Membrane</keyword>
<evidence type="ECO:0000256" key="1">
    <source>
        <dbReference type="SAM" id="Phobius"/>
    </source>
</evidence>
<keyword evidence="3" id="KW-1185">Reference proteome</keyword>
<reference evidence="2" key="1">
    <citation type="submission" date="2021-06" db="EMBL/GenBank/DDBJ databases">
        <authorList>
            <consortium name="DOE Joint Genome Institute"/>
            <person name="Mondo S.J."/>
            <person name="Amses K.R."/>
            <person name="Simmons D.R."/>
            <person name="Longcore J.E."/>
            <person name="Seto K."/>
            <person name="Alves G.H."/>
            <person name="Bonds A.E."/>
            <person name="Quandt C.A."/>
            <person name="Davis W.J."/>
            <person name="Chang Y."/>
            <person name="Letcher P.M."/>
            <person name="Powell M.J."/>
            <person name="Kuo A."/>
            <person name="Labutti K."/>
            <person name="Pangilinan J."/>
            <person name="Andreopoulos W."/>
            <person name="Tritt A."/>
            <person name="Riley R."/>
            <person name="Hundley H."/>
            <person name="Johnson J."/>
            <person name="Lipzen A."/>
            <person name="Barry K."/>
            <person name="Berbee M.L."/>
            <person name="Buchler N.E."/>
            <person name="Grigoriev I.V."/>
            <person name="Spatafora J.W."/>
            <person name="Stajich J.E."/>
            <person name="James T.Y."/>
        </authorList>
    </citation>
    <scope>NUCLEOTIDE SEQUENCE</scope>
    <source>
        <strain evidence="2">AG</strain>
    </source>
</reference>
<keyword evidence="1" id="KW-1133">Transmembrane helix</keyword>
<keyword evidence="1" id="KW-0812">Transmembrane</keyword>
<dbReference type="Proteomes" id="UP001206595">
    <property type="component" value="Unassembled WGS sequence"/>
</dbReference>
<proteinExistence type="predicted"/>
<dbReference type="EMBL" id="MU620904">
    <property type="protein sequence ID" value="KAI8581827.1"/>
    <property type="molecule type" value="Genomic_DNA"/>
</dbReference>
<sequence length="227" mass="24766">MQNSWEKNDTFYSDDKMQVPYQDGYTTAPTNTYSPPDAMSMAGRKSLGGAYSVDGSIGQLGYAPPSFSSQTILPDGSTLPVKPNFPRLCIRIWQLIASAATFAFQAGAPAFAGKGFPFEPALLYFVFGVSSVSFMWSSFLIYVYLTRRYGKGGKVKRPVLCIGDTFITICLGVGVFFEISKYPCTPGTLDGMCDMLNTGIFFGVTVFTVSTVATLWDIFGSMESIRN</sequence>
<dbReference type="AlphaFoldDB" id="A0AAD5EEA6"/>
<comment type="caution">
    <text evidence="2">The sequence shown here is derived from an EMBL/GenBank/DDBJ whole genome shotgun (WGS) entry which is preliminary data.</text>
</comment>
<feature type="transmembrane region" description="Helical" evidence="1">
    <location>
        <begin position="124"/>
        <end position="145"/>
    </location>
</feature>
<reference evidence="2" key="2">
    <citation type="journal article" date="2022" name="Proc. Natl. Acad. Sci. U.S.A.">
        <title>Diploid-dominant life cycles characterize the early evolution of Fungi.</title>
        <authorList>
            <person name="Amses K.R."/>
            <person name="Simmons D.R."/>
            <person name="Longcore J.E."/>
            <person name="Mondo S.J."/>
            <person name="Seto K."/>
            <person name="Jeronimo G.H."/>
            <person name="Bonds A.E."/>
            <person name="Quandt C.A."/>
            <person name="Davis W.J."/>
            <person name="Chang Y."/>
            <person name="Federici B.A."/>
            <person name="Kuo A."/>
            <person name="LaButti K."/>
            <person name="Pangilinan J."/>
            <person name="Andreopoulos W."/>
            <person name="Tritt A."/>
            <person name="Riley R."/>
            <person name="Hundley H."/>
            <person name="Johnson J."/>
            <person name="Lipzen A."/>
            <person name="Barry K."/>
            <person name="Lang B.F."/>
            <person name="Cuomo C.A."/>
            <person name="Buchler N.E."/>
            <person name="Grigoriev I.V."/>
            <person name="Spatafora J.W."/>
            <person name="Stajich J.E."/>
            <person name="James T.Y."/>
        </authorList>
    </citation>
    <scope>NUCLEOTIDE SEQUENCE</scope>
    <source>
        <strain evidence="2">AG</strain>
    </source>
</reference>
<feature type="transmembrane region" description="Helical" evidence="1">
    <location>
        <begin position="92"/>
        <end position="112"/>
    </location>
</feature>
<evidence type="ECO:0000313" key="2">
    <source>
        <dbReference type="EMBL" id="KAI8581827.1"/>
    </source>
</evidence>
<protein>
    <recommendedName>
        <fullName evidence="4">MARVEL domain-containing protein</fullName>
    </recommendedName>
</protein>